<dbReference type="Proteomes" id="UP000028181">
    <property type="component" value="Chromosome I"/>
</dbReference>
<evidence type="ECO:0000313" key="2">
    <source>
        <dbReference type="Proteomes" id="UP000028181"/>
    </source>
</evidence>
<reference evidence="2" key="1">
    <citation type="journal article" date="2014" name="BMC Genomics">
        <title>Genome sequencing of two Neorhizobium galegae strains reveals a noeT gene responsible for the unusual acetylation of the nodulation factors.</title>
        <authorList>
            <person name="Osterman J."/>
            <person name="Marsh J."/>
            <person name="Laine P.K."/>
            <person name="Zeng Z."/>
            <person name="Alatalo E."/>
            <person name="Sullivan J.T."/>
            <person name="Young J.P."/>
            <person name="Thomas-Oates J."/>
            <person name="Paulin L."/>
            <person name="Lindstrom K."/>
        </authorList>
    </citation>
    <scope>NUCLEOTIDE SEQUENCE [LARGE SCALE GENOMIC DNA]</scope>
    <source>
        <strain evidence="2">HAMBI 540</strain>
    </source>
</reference>
<dbReference type="KEGG" id="ngg:RG540_CH03750"/>
<evidence type="ECO:0000313" key="1">
    <source>
        <dbReference type="EMBL" id="CDN46567.1"/>
    </source>
</evidence>
<protein>
    <submittedName>
        <fullName evidence="1">Uncharacterized protein</fullName>
    </submittedName>
</protein>
<dbReference type="HOGENOM" id="CLU_115863_0_0_5"/>
<proteinExistence type="predicted"/>
<dbReference type="AlphaFoldDB" id="A0A068SKB0"/>
<sequence length="198" mass="22031">MEIQPVSPQGSSIPTKIFYPQQTVRCSGPAAFRNQLARDIACLLDVDDDVTSWSCLSEALRYGGEVYFPDLLVERESCRTLIQADNRCEGAPTWLIEAAHLAGFEIQILARPDLPDVRLRNAKDLLRYARYEVALDDRVRLLAALEEHGTLTVAECLSVFRNVPPIPGLASLVLARIVAIDLDDALIAPETIVRRYRG</sequence>
<dbReference type="EMBL" id="HG938353">
    <property type="protein sequence ID" value="CDN46567.1"/>
    <property type="molecule type" value="Genomic_DNA"/>
</dbReference>
<dbReference type="eggNOG" id="ENOG5032BP9">
    <property type="taxonomic scope" value="Bacteria"/>
</dbReference>
<gene>
    <name evidence="1" type="ORF">RG540_CH03750</name>
</gene>
<keyword evidence="2" id="KW-1185">Reference proteome</keyword>
<name>A0A068SKB0_NEOGA</name>
<accession>A0A068SKB0</accession>
<organism evidence="1 2">
    <name type="scientific">Neorhizobium galegae bv. orientalis str. HAMBI 540</name>
    <dbReference type="NCBI Taxonomy" id="1028800"/>
    <lineage>
        <taxon>Bacteria</taxon>
        <taxon>Pseudomonadati</taxon>
        <taxon>Pseudomonadota</taxon>
        <taxon>Alphaproteobacteria</taxon>
        <taxon>Hyphomicrobiales</taxon>
        <taxon>Rhizobiaceae</taxon>
        <taxon>Rhizobium/Agrobacterium group</taxon>
        <taxon>Neorhizobium</taxon>
    </lineage>
</organism>